<evidence type="ECO:0000313" key="2">
    <source>
        <dbReference type="EMBL" id="KAJ0984248.1"/>
    </source>
</evidence>
<evidence type="ECO:0000313" key="3">
    <source>
        <dbReference type="Proteomes" id="UP001085076"/>
    </source>
</evidence>
<feature type="chain" id="PRO_5038460982" evidence="1">
    <location>
        <begin position="25"/>
        <end position="165"/>
    </location>
</feature>
<keyword evidence="3" id="KW-1185">Reference proteome</keyword>
<dbReference type="EMBL" id="JAGGNH010000001">
    <property type="protein sequence ID" value="KAJ0984248.1"/>
    <property type="molecule type" value="Genomic_DNA"/>
</dbReference>
<keyword evidence="1" id="KW-0732">Signal</keyword>
<protein>
    <submittedName>
        <fullName evidence="2">Uncharacterized protein</fullName>
    </submittedName>
</protein>
<organism evidence="2 3">
    <name type="scientific">Dioscorea zingiberensis</name>
    <dbReference type="NCBI Taxonomy" id="325984"/>
    <lineage>
        <taxon>Eukaryota</taxon>
        <taxon>Viridiplantae</taxon>
        <taxon>Streptophyta</taxon>
        <taxon>Embryophyta</taxon>
        <taxon>Tracheophyta</taxon>
        <taxon>Spermatophyta</taxon>
        <taxon>Magnoliopsida</taxon>
        <taxon>Liliopsida</taxon>
        <taxon>Dioscoreales</taxon>
        <taxon>Dioscoreaceae</taxon>
        <taxon>Dioscorea</taxon>
    </lineage>
</organism>
<comment type="caution">
    <text evidence="2">The sequence shown here is derived from an EMBL/GenBank/DDBJ whole genome shotgun (WGS) entry which is preliminary data.</text>
</comment>
<dbReference type="OrthoDB" id="1899348at2759"/>
<proteinExistence type="predicted"/>
<gene>
    <name evidence="2" type="ORF">J5N97_002604</name>
</gene>
<reference evidence="2" key="2">
    <citation type="journal article" date="2022" name="Hortic Res">
        <title>The genome of Dioscorea zingiberensis sheds light on the biosynthesis, origin and evolution of the medicinally important diosgenin saponins.</title>
        <authorList>
            <person name="Li Y."/>
            <person name="Tan C."/>
            <person name="Li Z."/>
            <person name="Guo J."/>
            <person name="Li S."/>
            <person name="Chen X."/>
            <person name="Wang C."/>
            <person name="Dai X."/>
            <person name="Yang H."/>
            <person name="Song W."/>
            <person name="Hou L."/>
            <person name="Xu J."/>
            <person name="Tong Z."/>
            <person name="Xu A."/>
            <person name="Yuan X."/>
            <person name="Wang W."/>
            <person name="Yang Q."/>
            <person name="Chen L."/>
            <person name="Sun Z."/>
            <person name="Wang K."/>
            <person name="Pan B."/>
            <person name="Chen J."/>
            <person name="Bao Y."/>
            <person name="Liu F."/>
            <person name="Qi X."/>
            <person name="Gang D.R."/>
            <person name="Wen J."/>
            <person name="Li J."/>
        </authorList>
    </citation>
    <scope>NUCLEOTIDE SEQUENCE</scope>
    <source>
        <strain evidence="2">Dzin_1.0</strain>
    </source>
</reference>
<dbReference type="Proteomes" id="UP001085076">
    <property type="component" value="Miscellaneous, Linkage group lg01"/>
</dbReference>
<reference evidence="2" key="1">
    <citation type="submission" date="2021-03" db="EMBL/GenBank/DDBJ databases">
        <authorList>
            <person name="Li Z."/>
            <person name="Yang C."/>
        </authorList>
    </citation>
    <scope>NUCLEOTIDE SEQUENCE</scope>
    <source>
        <strain evidence="2">Dzin_1.0</strain>
        <tissue evidence="2">Leaf</tissue>
    </source>
</reference>
<feature type="signal peptide" evidence="1">
    <location>
        <begin position="1"/>
        <end position="24"/>
    </location>
</feature>
<sequence>MKRHRTRFSVVVSLSLFLRRNFMAARGRMRSAIVRRSIQAPGMMHHGPLPGIRPARHHLIEALPPSGDLENKLRMTVELLEVNADRKKLPDLHSELEDLKQEHQKLCGTFGYEKGLNRLNAHGYSHTAVYTNPIMSMAMGAVIPVPVSAKVIKPTTQMATQGLRF</sequence>
<accession>A0A9D5D527</accession>
<evidence type="ECO:0000256" key="1">
    <source>
        <dbReference type="SAM" id="SignalP"/>
    </source>
</evidence>
<name>A0A9D5D527_9LILI</name>
<dbReference type="AlphaFoldDB" id="A0A9D5D527"/>